<keyword evidence="5" id="KW-0963">Cytoplasm</keyword>
<evidence type="ECO:0000313" key="15">
    <source>
        <dbReference type="EMBL" id="OCT69059.1"/>
    </source>
</evidence>
<dbReference type="SUPFAM" id="SSF56854">
    <property type="entry name" value="Bcl-2 inhibitors of programmed cell death"/>
    <property type="match status" value="1"/>
</dbReference>
<dbReference type="OMA" id="NCCLSEW"/>
<dbReference type="GO" id="GO:0001836">
    <property type="term" value="P:release of cytochrome c from mitochondria"/>
    <property type="evidence" value="ECO:0007669"/>
    <property type="project" value="TreeGrafter"/>
</dbReference>
<dbReference type="InterPro" id="IPR036834">
    <property type="entry name" value="Bcl-2-like_sf"/>
</dbReference>
<dbReference type="FunFam" id="1.10.437.10:FF:000017">
    <property type="entry name" value="MCL1, BCL2 family apoptosis regulator"/>
    <property type="match status" value="1"/>
</dbReference>
<feature type="domain" description="Bcl-2 Bcl-2 homology region 1-3" evidence="14">
    <location>
        <begin position="140"/>
        <end position="239"/>
    </location>
</feature>
<comment type="similarity">
    <text evidence="3">Belongs to the Bcl-2 family.</text>
</comment>
<feature type="transmembrane region" description="Helical" evidence="13">
    <location>
        <begin position="258"/>
        <end position="276"/>
    </location>
</feature>
<evidence type="ECO:0000256" key="8">
    <source>
        <dbReference type="ARBA" id="ARBA00022703"/>
    </source>
</evidence>
<keyword evidence="7" id="KW-0597">Phosphoprotein</keyword>
<evidence type="ECO:0000256" key="11">
    <source>
        <dbReference type="ARBA" id="ARBA00023242"/>
    </source>
</evidence>
<dbReference type="PRINTS" id="PR01862">
    <property type="entry name" value="BCL2FAMILY"/>
</dbReference>
<accession>A0A974C9I1</accession>
<evidence type="ECO:0000256" key="7">
    <source>
        <dbReference type="ARBA" id="ARBA00022553"/>
    </source>
</evidence>
<dbReference type="AlphaFoldDB" id="A0A974C9I1"/>
<dbReference type="PRINTS" id="PR01866">
    <property type="entry name" value="APOPREGMCL1"/>
</dbReference>
<keyword evidence="13" id="KW-0812">Transmembrane</keyword>
<dbReference type="InterPro" id="IPR026298">
    <property type="entry name" value="Bcl-2_fam"/>
</dbReference>
<comment type="subcellular location">
    <subcellularLocation>
        <location evidence="1">Cytoplasm</location>
    </subcellularLocation>
    <subcellularLocation>
        <location evidence="2">Nucleus</location>
        <location evidence="2">Nucleoplasm</location>
    </subcellularLocation>
</comment>
<gene>
    <name evidence="15" type="ORF">XELAEV_18040366mg</name>
</gene>
<dbReference type="Proteomes" id="UP000694892">
    <property type="component" value="Chromosome 8L"/>
</dbReference>
<evidence type="ECO:0000256" key="2">
    <source>
        <dbReference type="ARBA" id="ARBA00004642"/>
    </source>
</evidence>
<dbReference type="GO" id="GO:0005654">
    <property type="term" value="C:nucleoplasm"/>
    <property type="evidence" value="ECO:0007669"/>
    <property type="project" value="UniProtKB-SubCell"/>
</dbReference>
<dbReference type="SMART" id="SM00337">
    <property type="entry name" value="BCL"/>
    <property type="match status" value="1"/>
</dbReference>
<dbReference type="PROSITE" id="PS01080">
    <property type="entry name" value="BH1"/>
    <property type="match status" value="1"/>
</dbReference>
<proteinExistence type="inferred from homology"/>
<dbReference type="EMBL" id="CM004480">
    <property type="protein sequence ID" value="OCT69059.1"/>
    <property type="molecule type" value="Genomic_DNA"/>
</dbReference>
<keyword evidence="13" id="KW-1133">Transmembrane helix</keyword>
<organism evidence="15 16">
    <name type="scientific">Xenopus laevis</name>
    <name type="common">African clawed frog</name>
    <dbReference type="NCBI Taxonomy" id="8355"/>
    <lineage>
        <taxon>Eukaryota</taxon>
        <taxon>Metazoa</taxon>
        <taxon>Chordata</taxon>
        <taxon>Craniata</taxon>
        <taxon>Vertebrata</taxon>
        <taxon>Euteleostomi</taxon>
        <taxon>Amphibia</taxon>
        <taxon>Batrachia</taxon>
        <taxon>Anura</taxon>
        <taxon>Pipoidea</taxon>
        <taxon>Pipidae</taxon>
        <taxon>Xenopodinae</taxon>
        <taxon>Xenopus</taxon>
        <taxon>Xenopus</taxon>
    </lineage>
</organism>
<feature type="compositionally biased region" description="Acidic residues" evidence="12">
    <location>
        <begin position="70"/>
        <end position="79"/>
    </location>
</feature>
<keyword evidence="9" id="KW-0221">Differentiation</keyword>
<keyword evidence="6" id="KW-1017">Isopeptide bond</keyword>
<dbReference type="InterPro" id="IPR002475">
    <property type="entry name" value="Bcl2-like"/>
</dbReference>
<keyword evidence="10" id="KW-0832">Ubl conjugation</keyword>
<dbReference type="CDD" id="cd06845">
    <property type="entry name" value="Bcl-2_like"/>
    <property type="match status" value="1"/>
</dbReference>
<dbReference type="GO" id="GO:0042981">
    <property type="term" value="P:regulation of apoptotic process"/>
    <property type="evidence" value="ECO:0007669"/>
    <property type="project" value="InterPro"/>
</dbReference>
<evidence type="ECO:0000313" key="16">
    <source>
        <dbReference type="Proteomes" id="UP000694892"/>
    </source>
</evidence>
<dbReference type="InterPro" id="IPR013281">
    <property type="entry name" value="Apop_reg_Mc1"/>
</dbReference>
<evidence type="ECO:0000256" key="3">
    <source>
        <dbReference type="ARBA" id="ARBA00009458"/>
    </source>
</evidence>
<dbReference type="GO" id="GO:0051400">
    <property type="term" value="F:BH domain binding"/>
    <property type="evidence" value="ECO:0007669"/>
    <property type="project" value="TreeGrafter"/>
</dbReference>
<evidence type="ECO:0000256" key="10">
    <source>
        <dbReference type="ARBA" id="ARBA00022843"/>
    </source>
</evidence>
<reference evidence="16" key="1">
    <citation type="journal article" date="2016" name="Nature">
        <title>Genome evolution in the allotetraploid frog Xenopus laevis.</title>
        <authorList>
            <person name="Session A.M."/>
            <person name="Uno Y."/>
            <person name="Kwon T."/>
            <person name="Chapman J.A."/>
            <person name="Toyoda A."/>
            <person name="Takahashi S."/>
            <person name="Fukui A."/>
            <person name="Hikosaka A."/>
            <person name="Suzuki A."/>
            <person name="Kondo M."/>
            <person name="van Heeringen S.J."/>
            <person name="Quigley I."/>
            <person name="Heinz S."/>
            <person name="Ogino H."/>
            <person name="Ochi H."/>
            <person name="Hellsten U."/>
            <person name="Lyons J.B."/>
            <person name="Simakov O."/>
            <person name="Putnam N."/>
            <person name="Stites J."/>
            <person name="Kuroki Y."/>
            <person name="Tanaka T."/>
            <person name="Michiue T."/>
            <person name="Watanabe M."/>
            <person name="Bogdanovic O."/>
            <person name="Lister R."/>
            <person name="Georgiou G."/>
            <person name="Paranjpe S.S."/>
            <person name="van Kruijsbergen I."/>
            <person name="Shu S."/>
            <person name="Carlson J."/>
            <person name="Kinoshita T."/>
            <person name="Ohta Y."/>
            <person name="Mawaribuchi S."/>
            <person name="Jenkins J."/>
            <person name="Grimwood J."/>
            <person name="Schmutz J."/>
            <person name="Mitros T."/>
            <person name="Mozaffari S.V."/>
            <person name="Suzuki Y."/>
            <person name="Haramoto Y."/>
            <person name="Yamamoto T.S."/>
            <person name="Takagi C."/>
            <person name="Heald R."/>
            <person name="Miller K."/>
            <person name="Haudenschild C."/>
            <person name="Kitzman J."/>
            <person name="Nakayama T."/>
            <person name="Izutsu Y."/>
            <person name="Robert J."/>
            <person name="Fortriede J."/>
            <person name="Burns K."/>
            <person name="Lotay V."/>
            <person name="Karimi K."/>
            <person name="Yasuoka Y."/>
            <person name="Dichmann D.S."/>
            <person name="Flajnik M.F."/>
            <person name="Houston D.W."/>
            <person name="Shendure J."/>
            <person name="DuPasquier L."/>
            <person name="Vize P.D."/>
            <person name="Zorn A.M."/>
            <person name="Ito M."/>
            <person name="Marcotte E.M."/>
            <person name="Wallingford J.B."/>
            <person name="Ito Y."/>
            <person name="Asashima M."/>
            <person name="Ueno N."/>
            <person name="Matsuda Y."/>
            <person name="Veenstra G.J."/>
            <person name="Fujiyama A."/>
            <person name="Harland R.M."/>
            <person name="Taira M."/>
            <person name="Rokhsar D.S."/>
        </authorList>
    </citation>
    <scope>NUCLEOTIDE SEQUENCE [LARGE SCALE GENOMIC DNA]</scope>
    <source>
        <strain evidence="16">J</strain>
    </source>
</reference>
<evidence type="ECO:0000256" key="5">
    <source>
        <dbReference type="ARBA" id="ARBA00022490"/>
    </source>
</evidence>
<dbReference type="GO" id="GO:0008053">
    <property type="term" value="P:mitochondrial fusion"/>
    <property type="evidence" value="ECO:0007669"/>
    <property type="project" value="TreeGrafter"/>
</dbReference>
<dbReference type="GO" id="GO:0008630">
    <property type="term" value="P:intrinsic apoptotic signaling pathway in response to DNA damage"/>
    <property type="evidence" value="ECO:0007669"/>
    <property type="project" value="TreeGrafter"/>
</dbReference>
<dbReference type="PANTHER" id="PTHR11256">
    <property type="entry name" value="BCL-2 RELATED"/>
    <property type="match status" value="1"/>
</dbReference>
<evidence type="ECO:0000256" key="4">
    <source>
        <dbReference type="ARBA" id="ARBA00022473"/>
    </source>
</evidence>
<dbReference type="InterPro" id="IPR020717">
    <property type="entry name" value="Bcl2_BH1_motif_CS"/>
</dbReference>
<dbReference type="GO" id="GO:0015267">
    <property type="term" value="F:channel activity"/>
    <property type="evidence" value="ECO:0007669"/>
    <property type="project" value="TreeGrafter"/>
</dbReference>
<dbReference type="InterPro" id="IPR046371">
    <property type="entry name" value="Bcl-2_BH1-3"/>
</dbReference>
<dbReference type="PROSITE" id="PS50062">
    <property type="entry name" value="BCL2_FAMILY"/>
    <property type="match status" value="1"/>
</dbReference>
<evidence type="ECO:0000259" key="14">
    <source>
        <dbReference type="SMART" id="SM00337"/>
    </source>
</evidence>
<dbReference type="GO" id="GO:0097192">
    <property type="term" value="P:extrinsic apoptotic signaling pathway in absence of ligand"/>
    <property type="evidence" value="ECO:0007669"/>
    <property type="project" value="TreeGrafter"/>
</dbReference>
<dbReference type="Pfam" id="PF00452">
    <property type="entry name" value="Bcl-2"/>
    <property type="match status" value="1"/>
</dbReference>
<sequence>MMHQSVIAKQRPSTSFLIPCQFYCSGGGGASSEKTLSARGASPWDPAMDTHRPQLNGLGFNNGGSLPCSQEDELDEDMDNGSQGSTSPPDSPVCPKDGLYMDTQQLILAFYRVYSGEESGELEASCLLQHGVHHKALETLLRVGGEIIEKHHMAFTGMLQRLSIHSREDLQKLSEVPALVFNDGVTNWGRIVTVISFGAFVAKHLKSLNLEDCIGVLAEHFTQFLMMSKKDWIIQEKGWDGFVDFFHIEDYESGLKTVLMAFSSVAVLGAGLAYMIR</sequence>
<feature type="compositionally biased region" description="Low complexity" evidence="12">
    <location>
        <begin position="55"/>
        <end position="66"/>
    </location>
</feature>
<feature type="region of interest" description="Disordered" evidence="12">
    <location>
        <begin position="34"/>
        <end position="96"/>
    </location>
</feature>
<evidence type="ECO:0000256" key="13">
    <source>
        <dbReference type="SAM" id="Phobius"/>
    </source>
</evidence>
<evidence type="ECO:0000256" key="1">
    <source>
        <dbReference type="ARBA" id="ARBA00004496"/>
    </source>
</evidence>
<dbReference type="Gene3D" id="1.10.437.10">
    <property type="entry name" value="Blc2-like"/>
    <property type="match status" value="1"/>
</dbReference>
<evidence type="ECO:0000256" key="6">
    <source>
        <dbReference type="ARBA" id="ARBA00022499"/>
    </source>
</evidence>
<evidence type="ECO:0000256" key="12">
    <source>
        <dbReference type="SAM" id="MobiDB-lite"/>
    </source>
</evidence>
<keyword evidence="4" id="KW-0217">Developmental protein</keyword>
<keyword evidence="8" id="KW-0053">Apoptosis</keyword>
<dbReference type="GO" id="GO:0005741">
    <property type="term" value="C:mitochondrial outer membrane"/>
    <property type="evidence" value="ECO:0007669"/>
    <property type="project" value="TreeGrafter"/>
</dbReference>
<keyword evidence="13" id="KW-0472">Membrane</keyword>
<protein>
    <recommendedName>
        <fullName evidence="14">Bcl-2 Bcl-2 homology region 1-3 domain-containing protein</fullName>
    </recommendedName>
</protein>
<name>A0A974C9I1_XENLA</name>
<keyword evidence="11" id="KW-0539">Nucleus</keyword>
<evidence type="ECO:0000256" key="9">
    <source>
        <dbReference type="ARBA" id="ARBA00022782"/>
    </source>
</evidence>
<dbReference type="PANTHER" id="PTHR11256:SF46">
    <property type="entry name" value="INDUCED MYELOID LEUKEMIA CELL DIFFERENTIATION PROTEIN MCL-1"/>
    <property type="match status" value="1"/>
</dbReference>
<dbReference type="GO" id="GO:0030154">
    <property type="term" value="P:cell differentiation"/>
    <property type="evidence" value="ECO:0007669"/>
    <property type="project" value="UniProtKB-KW"/>
</dbReference>